<feature type="compositionally biased region" description="Basic and acidic residues" evidence="1">
    <location>
        <begin position="563"/>
        <end position="575"/>
    </location>
</feature>
<proteinExistence type="predicted"/>
<feature type="region of interest" description="Disordered" evidence="1">
    <location>
        <begin position="551"/>
        <end position="585"/>
    </location>
</feature>
<protein>
    <submittedName>
        <fullName evidence="3">Uncharacterized protein</fullName>
    </submittedName>
</protein>
<evidence type="ECO:0000256" key="2">
    <source>
        <dbReference type="SAM" id="Phobius"/>
    </source>
</evidence>
<feature type="transmembrane region" description="Helical" evidence="2">
    <location>
        <begin position="249"/>
        <end position="266"/>
    </location>
</feature>
<evidence type="ECO:0000256" key="1">
    <source>
        <dbReference type="SAM" id="MobiDB-lite"/>
    </source>
</evidence>
<sequence length="642" mass="72489">MAAASQSSEMGQKFLWCIGAKTLLYLEIPLVSLLGVLFLRKDETILSIGALEIKDIRAPRYMVQLLGLVFAVLLPWKYAYPDYLSQSKFLLAAGVSWLVISFLRLLAGQLTDDSLNDQNIPGGVPKAIVQSFFEFSLYSMLFGLFPWMYRRVIKRATNMILYAYIMIVYGAFSGILLHWKIPVLSNYAFTCLLPIFWGVIVHRESAERKISRDWGYVVLLGLMTLSVPPVLGVAMNVLLPSTSTVSDQVTMLVIWTVFSGGLRSFWGPITRRSLTPFLGPTFYFPLQLAVDIYDELLFIVSDYRSTGFVILLVGRVLINFLRNSGLWADFVNWMLARYWVRRSANIEPLDEENVARGSLIEEGNAYKDRILQQMHYLEQNSVTEALASITVLSAVLCDKLLEAAGVGQNSVNYNLTPAQVNDTLITYGIVGVAIFCTSVVSHALLVSRYDRQLYGVVAENNSNGNERKRVFVANLWKTLVARSPFCLLGKARSPFDLDSMMDSGVETKAVREAPSTRVKSSTVHPVSSGAEDIISSQKVVAYGSHHNLIPAPESTMLPNETSTESKAEEQDKVEEQDNSLEELNKESQTSDFFHLLNDWRPTRIQDIWEEFFLYYVASVLYIVMANLFNALRLYQNMRRNWQ</sequence>
<keyword evidence="2" id="KW-1133">Transmembrane helix</keyword>
<keyword evidence="2" id="KW-0812">Transmembrane</keyword>
<feature type="transmembrane region" description="Helical" evidence="2">
    <location>
        <begin position="424"/>
        <end position="445"/>
    </location>
</feature>
<gene>
    <name evidence="3" type="ORF">HAKA00212_LOCUS22138</name>
</gene>
<reference evidence="3" key="1">
    <citation type="submission" date="2021-01" db="EMBL/GenBank/DDBJ databases">
        <authorList>
            <person name="Corre E."/>
            <person name="Pelletier E."/>
            <person name="Niang G."/>
            <person name="Scheremetjew M."/>
            <person name="Finn R."/>
            <person name="Kale V."/>
            <person name="Holt S."/>
            <person name="Cochrane G."/>
            <person name="Meng A."/>
            <person name="Brown T."/>
            <person name="Cohen L."/>
        </authorList>
    </citation>
    <scope>NUCLEOTIDE SEQUENCE</scope>
    <source>
        <strain evidence="3">CCMP3107</strain>
    </source>
</reference>
<name>A0A7S3Y7N3_HETAK</name>
<dbReference type="EMBL" id="HBIU01049872">
    <property type="protein sequence ID" value="CAE0643498.1"/>
    <property type="molecule type" value="Transcribed_RNA"/>
</dbReference>
<feature type="transmembrane region" description="Helical" evidence="2">
    <location>
        <begin position="612"/>
        <end position="634"/>
    </location>
</feature>
<feature type="transmembrane region" description="Helical" evidence="2">
    <location>
        <begin position="161"/>
        <end position="179"/>
    </location>
</feature>
<organism evidence="3">
    <name type="scientific">Heterosigma akashiwo</name>
    <name type="common">Chromophytic alga</name>
    <name type="synonym">Heterosigma carterae</name>
    <dbReference type="NCBI Taxonomy" id="2829"/>
    <lineage>
        <taxon>Eukaryota</taxon>
        <taxon>Sar</taxon>
        <taxon>Stramenopiles</taxon>
        <taxon>Ochrophyta</taxon>
        <taxon>Raphidophyceae</taxon>
        <taxon>Chattonellales</taxon>
        <taxon>Chattonellaceae</taxon>
        <taxon>Heterosigma</taxon>
    </lineage>
</organism>
<feature type="transmembrane region" description="Helical" evidence="2">
    <location>
        <begin position="185"/>
        <end position="202"/>
    </location>
</feature>
<feature type="transmembrane region" description="Helical" evidence="2">
    <location>
        <begin position="127"/>
        <end position="149"/>
    </location>
</feature>
<feature type="transmembrane region" description="Helical" evidence="2">
    <location>
        <begin position="214"/>
        <end position="237"/>
    </location>
</feature>
<accession>A0A7S3Y7N3</accession>
<feature type="transmembrane region" description="Helical" evidence="2">
    <location>
        <begin position="14"/>
        <end position="38"/>
    </location>
</feature>
<keyword evidence="2" id="KW-0472">Membrane</keyword>
<evidence type="ECO:0000313" key="3">
    <source>
        <dbReference type="EMBL" id="CAE0643498.1"/>
    </source>
</evidence>
<dbReference type="AlphaFoldDB" id="A0A7S3Y7N3"/>
<feature type="transmembrane region" description="Helical" evidence="2">
    <location>
        <begin position="88"/>
        <end position="107"/>
    </location>
</feature>
<feature type="transmembrane region" description="Helical" evidence="2">
    <location>
        <begin position="58"/>
        <end position="76"/>
    </location>
</feature>